<dbReference type="Proteomes" id="UP001150538">
    <property type="component" value="Unassembled WGS sequence"/>
</dbReference>
<keyword evidence="4" id="KW-0175">Coiled coil</keyword>
<accession>A0A9W8DVU3</accession>
<keyword evidence="5" id="KW-0539">Nucleus</keyword>
<keyword evidence="2" id="KW-0597">Phosphoprotein</keyword>
<dbReference type="FunFam" id="1.25.10.10:FF:001136">
    <property type="entry name" value="Beta-catenin-like protein 1"/>
    <property type="match status" value="1"/>
</dbReference>
<dbReference type="GO" id="GO:0010467">
    <property type="term" value="P:gene expression"/>
    <property type="evidence" value="ECO:0007669"/>
    <property type="project" value="UniProtKB-ARBA"/>
</dbReference>
<dbReference type="Gene3D" id="1.25.10.10">
    <property type="entry name" value="Leucine-rich Repeat Variant"/>
    <property type="match status" value="1"/>
</dbReference>
<proteinExistence type="predicted"/>
<comment type="subcellular location">
    <subcellularLocation>
        <location evidence="1">Nucleus</location>
    </subcellularLocation>
</comment>
<dbReference type="SUPFAM" id="SSF48371">
    <property type="entry name" value="ARM repeat"/>
    <property type="match status" value="1"/>
</dbReference>
<dbReference type="InterPro" id="IPR013180">
    <property type="entry name" value="CTNNBL1_N"/>
</dbReference>
<dbReference type="EMBL" id="JANBPU010000014">
    <property type="protein sequence ID" value="KAJ1920364.1"/>
    <property type="molecule type" value="Genomic_DNA"/>
</dbReference>
<gene>
    <name evidence="7" type="ORF">H4219_001339</name>
</gene>
<evidence type="ECO:0000256" key="4">
    <source>
        <dbReference type="ARBA" id="ARBA00023054"/>
    </source>
</evidence>
<comment type="caution">
    <text evidence="7">The sequence shown here is derived from an EMBL/GenBank/DDBJ whole genome shotgun (WGS) entry which is preliminary data.</text>
</comment>
<evidence type="ECO:0000259" key="6">
    <source>
        <dbReference type="SMART" id="SM01156"/>
    </source>
</evidence>
<reference evidence="7" key="1">
    <citation type="submission" date="2022-07" db="EMBL/GenBank/DDBJ databases">
        <title>Phylogenomic reconstructions and comparative analyses of Kickxellomycotina fungi.</title>
        <authorList>
            <person name="Reynolds N.K."/>
            <person name="Stajich J.E."/>
            <person name="Barry K."/>
            <person name="Grigoriev I.V."/>
            <person name="Crous P."/>
            <person name="Smith M.E."/>
        </authorList>
    </citation>
    <scope>NUCLEOTIDE SEQUENCE</scope>
    <source>
        <strain evidence="7">NBRC 100468</strain>
    </source>
</reference>
<sequence>MESNSPKRTKIEDASEDYYENTVGYEDDIDDEGGRFYDDGLSAKQKTVLDWVDEAEDVEKIDAISIKKHLLRLEKCVSKNTEQRLKYENNPEQFVESEADLDEAIQQLVVMSSDVKVSIPVFLSLDATQTLVSLLNHENMDIVLDVVQVVSELTADDMWSSEEQDEEERKAIKDFLDSLASHSFFDFLGEALKRLNETAEGDIGDSDKEGVNAILTLVENIISFDPSYSAKAVKGMNLIDWLLCRIQKPLRSGNDTTETGRVDSNQQYSAEILSIILQSSKDLHGTLVGAKPPAGSKGKISQSGVDVLLQCLARYRKSDPEDDQEEEYMESLFDCLCSLLSNYSAKVAFLEAEGVELVILMAKERRIGRARAFKVLNHALTTADSGLSGEFLEQEKTVEEKIAARFIESKGLGPLIGAFMKKGTKTLSKNYKSYSESEEEEHIIGCLSLLFQLTDPGTPLRWLILAKFVPPDSKANEHSSTRDKSKDHIDRLLELSTYFTTRVETAEKQLQEEHANDSDGDDYELDPDELYLKKLDAGLFSLQMIDATIANIVLEDQNAASHIRRVLSRHGRSLNDIKSTVKGKFVDSFIFLSFDSNTNSSESINFYYYLDLTETLYASSNAGAIATQDNNADEKSGNNGELEQKTLSRSKRRIDNLLLAIASL</sequence>
<dbReference type="Pfam" id="PF08216">
    <property type="entry name" value="CTNNBL"/>
    <property type="match status" value="1"/>
</dbReference>
<dbReference type="GO" id="GO:0005681">
    <property type="term" value="C:spliceosomal complex"/>
    <property type="evidence" value="ECO:0007669"/>
    <property type="project" value="TreeGrafter"/>
</dbReference>
<dbReference type="PANTHER" id="PTHR14978">
    <property type="entry name" value="BETA-CATENIN-LIKE PROTEIN 1 NUCLEAR ASSOCIATED PROTEIN"/>
    <property type="match status" value="1"/>
</dbReference>
<name>A0A9W8DVU3_9FUNG</name>
<dbReference type="InterPro" id="IPR011989">
    <property type="entry name" value="ARM-like"/>
</dbReference>
<evidence type="ECO:0000313" key="7">
    <source>
        <dbReference type="EMBL" id="KAJ1920364.1"/>
    </source>
</evidence>
<dbReference type="SMART" id="SM01156">
    <property type="entry name" value="DUF1716"/>
    <property type="match status" value="1"/>
</dbReference>
<keyword evidence="8" id="KW-1185">Reference proteome</keyword>
<organism evidence="7 8">
    <name type="scientific">Mycoemilia scoparia</name>
    <dbReference type="NCBI Taxonomy" id="417184"/>
    <lineage>
        <taxon>Eukaryota</taxon>
        <taxon>Fungi</taxon>
        <taxon>Fungi incertae sedis</taxon>
        <taxon>Zoopagomycota</taxon>
        <taxon>Kickxellomycotina</taxon>
        <taxon>Kickxellomycetes</taxon>
        <taxon>Kickxellales</taxon>
        <taxon>Kickxellaceae</taxon>
        <taxon>Mycoemilia</taxon>
    </lineage>
</organism>
<evidence type="ECO:0000256" key="2">
    <source>
        <dbReference type="ARBA" id="ARBA00022553"/>
    </source>
</evidence>
<dbReference type="InterPro" id="IPR016024">
    <property type="entry name" value="ARM-type_fold"/>
</dbReference>
<dbReference type="PANTHER" id="PTHR14978:SF0">
    <property type="entry name" value="BETA-CATENIN-LIKE PROTEIN 1"/>
    <property type="match status" value="1"/>
</dbReference>
<dbReference type="AlphaFoldDB" id="A0A9W8DVU3"/>
<evidence type="ECO:0000313" key="8">
    <source>
        <dbReference type="Proteomes" id="UP001150538"/>
    </source>
</evidence>
<evidence type="ECO:0000256" key="5">
    <source>
        <dbReference type="ARBA" id="ARBA00023242"/>
    </source>
</evidence>
<evidence type="ECO:0000256" key="1">
    <source>
        <dbReference type="ARBA" id="ARBA00004123"/>
    </source>
</evidence>
<keyword evidence="3" id="KW-0677">Repeat</keyword>
<protein>
    <recommendedName>
        <fullName evidence="6">Beta-catenin-like protein 1 N-terminal domain-containing protein</fullName>
    </recommendedName>
</protein>
<evidence type="ECO:0000256" key="3">
    <source>
        <dbReference type="ARBA" id="ARBA00022737"/>
    </source>
</evidence>
<dbReference type="InterPro" id="IPR039678">
    <property type="entry name" value="CTNNBL1"/>
</dbReference>
<dbReference type="OrthoDB" id="1898821at2759"/>
<feature type="domain" description="Beta-catenin-like protein 1 N-terminal" evidence="6">
    <location>
        <begin position="41"/>
        <end position="147"/>
    </location>
</feature>